<keyword evidence="2" id="KW-1185">Reference proteome</keyword>
<organism evidence="1 2">
    <name type="scientific">Papaver atlanticum</name>
    <dbReference type="NCBI Taxonomy" id="357466"/>
    <lineage>
        <taxon>Eukaryota</taxon>
        <taxon>Viridiplantae</taxon>
        <taxon>Streptophyta</taxon>
        <taxon>Embryophyta</taxon>
        <taxon>Tracheophyta</taxon>
        <taxon>Spermatophyta</taxon>
        <taxon>Magnoliopsida</taxon>
        <taxon>Ranunculales</taxon>
        <taxon>Papaveraceae</taxon>
        <taxon>Papaveroideae</taxon>
        <taxon>Papaver</taxon>
    </lineage>
</organism>
<dbReference type="AlphaFoldDB" id="A0AAD4XKR4"/>
<dbReference type="Proteomes" id="UP001202328">
    <property type="component" value="Unassembled WGS sequence"/>
</dbReference>
<evidence type="ECO:0000313" key="2">
    <source>
        <dbReference type="Proteomes" id="UP001202328"/>
    </source>
</evidence>
<comment type="caution">
    <text evidence="1">The sequence shown here is derived from an EMBL/GenBank/DDBJ whole genome shotgun (WGS) entry which is preliminary data.</text>
</comment>
<name>A0AAD4XKR4_9MAGN</name>
<accession>A0AAD4XKR4</accession>
<dbReference type="EMBL" id="JAJJMB010008429">
    <property type="protein sequence ID" value="KAI3923649.1"/>
    <property type="molecule type" value="Genomic_DNA"/>
</dbReference>
<reference evidence="1" key="1">
    <citation type="submission" date="2022-04" db="EMBL/GenBank/DDBJ databases">
        <title>A functionally conserved STORR gene fusion in Papaver species that diverged 16.8 million years ago.</title>
        <authorList>
            <person name="Catania T."/>
        </authorList>
    </citation>
    <scope>NUCLEOTIDE SEQUENCE</scope>
    <source>
        <strain evidence="1">S-188037</strain>
    </source>
</reference>
<evidence type="ECO:0000313" key="1">
    <source>
        <dbReference type="EMBL" id="KAI3923649.1"/>
    </source>
</evidence>
<protein>
    <submittedName>
        <fullName evidence="1">Uncharacterized protein</fullName>
    </submittedName>
</protein>
<gene>
    <name evidence="1" type="ORF">MKW98_011279</name>
</gene>
<sequence length="177" mass="20344">MVTFVALDFAQVIEEDGDGIETPAYDIGRVRLANLFDQDGVAEGNQDRTKYKSTDWWRLPGHMENGITDMTTIAHLDIVVIYGTILKRDQWQHSRLNYGRQWMRRIFQSRSHLQSVCVIFKDMAPADNEAVLHGIGEFVDLKDILLTFQEVQLSTDEYRQGKLNPLAKFAINPFVLL</sequence>
<proteinExistence type="predicted"/>